<dbReference type="SMART" id="SM00290">
    <property type="entry name" value="ZnF_UBP"/>
    <property type="match status" value="1"/>
</dbReference>
<comment type="caution">
    <text evidence="10">The sequence shown here is derived from an EMBL/GenBank/DDBJ whole genome shotgun (WGS) entry which is preliminary data.</text>
</comment>
<dbReference type="InterPro" id="IPR038765">
    <property type="entry name" value="Papain-like_cys_pep_sf"/>
</dbReference>
<dbReference type="InterPro" id="IPR028889">
    <property type="entry name" value="USP"/>
</dbReference>
<keyword evidence="3 5" id="KW-0863">Zinc-finger</keyword>
<dbReference type="Gene3D" id="3.90.70.10">
    <property type="entry name" value="Cysteine proteinases"/>
    <property type="match status" value="1"/>
</dbReference>
<reference evidence="10 11" key="1">
    <citation type="submission" date="2024-03" db="EMBL/GenBank/DDBJ databases">
        <title>The genome assembly and annotation of the cricket Gryllus longicercus Weissman &amp; Gray.</title>
        <authorList>
            <person name="Szrajer S."/>
            <person name="Gray D."/>
            <person name="Ylla G."/>
        </authorList>
    </citation>
    <scope>NUCLEOTIDE SEQUENCE [LARGE SCALE GENOMIC DNA]</scope>
    <source>
        <strain evidence="10">DAG 2021-001</strain>
        <tissue evidence="10">Whole body minus gut</tissue>
    </source>
</reference>
<dbReference type="PANTHER" id="PTHR21646:SF19">
    <property type="entry name" value="UBIQUITIN CARBOXYL-TERMINAL HYDROLASE 3"/>
    <property type="match status" value="1"/>
</dbReference>
<evidence type="ECO:0000259" key="9">
    <source>
        <dbReference type="PROSITE" id="PS50271"/>
    </source>
</evidence>
<evidence type="ECO:0000256" key="6">
    <source>
        <dbReference type="RuleBase" id="RU366025"/>
    </source>
</evidence>
<proteinExistence type="inferred from homology"/>
<dbReference type="PROSITE" id="PS00972">
    <property type="entry name" value="USP_1"/>
    <property type="match status" value="1"/>
</dbReference>
<keyword evidence="6" id="KW-0833">Ubl conjugation pathway</keyword>
<dbReference type="InterPro" id="IPR018200">
    <property type="entry name" value="USP_CS"/>
</dbReference>
<evidence type="ECO:0000256" key="1">
    <source>
        <dbReference type="ARBA" id="ARBA00000707"/>
    </source>
</evidence>
<evidence type="ECO:0000256" key="4">
    <source>
        <dbReference type="ARBA" id="ARBA00022833"/>
    </source>
</evidence>
<dbReference type="PANTHER" id="PTHR21646">
    <property type="entry name" value="UBIQUITIN CARBOXYL-TERMINAL HYDROLASE"/>
    <property type="match status" value="1"/>
</dbReference>
<organism evidence="10 11">
    <name type="scientific">Gryllus longicercus</name>
    <dbReference type="NCBI Taxonomy" id="2509291"/>
    <lineage>
        <taxon>Eukaryota</taxon>
        <taxon>Metazoa</taxon>
        <taxon>Ecdysozoa</taxon>
        <taxon>Arthropoda</taxon>
        <taxon>Hexapoda</taxon>
        <taxon>Insecta</taxon>
        <taxon>Pterygota</taxon>
        <taxon>Neoptera</taxon>
        <taxon>Polyneoptera</taxon>
        <taxon>Orthoptera</taxon>
        <taxon>Ensifera</taxon>
        <taxon>Gryllidea</taxon>
        <taxon>Grylloidea</taxon>
        <taxon>Gryllidae</taxon>
        <taxon>Gryllinae</taxon>
        <taxon>Gryllus</taxon>
    </lineage>
</organism>
<dbReference type="PROSITE" id="PS00973">
    <property type="entry name" value="USP_2"/>
    <property type="match status" value="1"/>
</dbReference>
<keyword evidence="2" id="KW-0479">Metal-binding</keyword>
<feature type="compositionally biased region" description="Basic and acidic residues" evidence="7">
    <location>
        <begin position="153"/>
        <end position="176"/>
    </location>
</feature>
<evidence type="ECO:0000256" key="3">
    <source>
        <dbReference type="ARBA" id="ARBA00022771"/>
    </source>
</evidence>
<feature type="region of interest" description="Disordered" evidence="7">
    <location>
        <begin position="144"/>
        <end position="176"/>
    </location>
</feature>
<dbReference type="AlphaFoldDB" id="A0AAN9VIV0"/>
<evidence type="ECO:0000259" key="8">
    <source>
        <dbReference type="PROSITE" id="PS50235"/>
    </source>
</evidence>
<evidence type="ECO:0000256" key="5">
    <source>
        <dbReference type="PROSITE-ProRule" id="PRU00502"/>
    </source>
</evidence>
<evidence type="ECO:0000256" key="2">
    <source>
        <dbReference type="ARBA" id="ARBA00022723"/>
    </source>
</evidence>
<dbReference type="FunFam" id="3.90.70.10:FF:000189">
    <property type="entry name" value="Ubiquitinyl hydrolase 1"/>
    <property type="match status" value="1"/>
</dbReference>
<keyword evidence="6" id="KW-0378">Hydrolase</keyword>
<keyword evidence="6" id="KW-0645">Protease</keyword>
<dbReference type="SUPFAM" id="SSF54001">
    <property type="entry name" value="Cysteine proteinases"/>
    <property type="match status" value="1"/>
</dbReference>
<keyword evidence="6" id="KW-0788">Thiol protease</keyword>
<feature type="domain" description="USP" evidence="8">
    <location>
        <begin position="183"/>
        <end position="534"/>
    </location>
</feature>
<dbReference type="InterPro" id="IPR001607">
    <property type="entry name" value="Znf_UBP"/>
</dbReference>
<comment type="similarity">
    <text evidence="6">Belongs to the peptidase C19 family.</text>
</comment>
<dbReference type="GO" id="GO:0016579">
    <property type="term" value="P:protein deubiquitination"/>
    <property type="evidence" value="ECO:0007669"/>
    <property type="project" value="InterPro"/>
</dbReference>
<sequence>MECPHLTSSVKINNDPRQEKSDLTKEWQCAVCSTTESPWLCLHCGIVNCGRYVKGHAKEHSEEHEEHTVCMDCENFSVFCYTCDEFVSNDTENGLLEQLRQCLCDKYESTGSEDNMSSTSNENQSSWKSITLAAKEIQENVRMLRPRSRKRTHPTESSENHRHKRQLMEKEKTSPKLREKKVVGLRNLGNTCFMNAVLQSLSNIQEFCYYFKQLPSFDCQRSNGKRVYHSRSYKETNDALMTEELRKVIISLTQGGTKGAISPESLFLVIWKVVPRFRGYQQQDAHEFLRYMLDRLHTELLHLLPDFTQQESPYISLAQKGRTSIVTSVFGGTLQSEVRCLNCCTESKKHDPFLDLSLDIPEKFQFIPKKSKESEETSPPCSITDCLTSFIEVEELAETELYYCNNCKSKQRSTKRFWIRRLPNVLCLHLKRFRWHNFFRTKIDTHILFPVTALDMSHFVLSSMRDTRRSGTGSNLYDLAAVIVHHGTGAGSGHYTAFAINDGQWFHFNDSTVRPTEADVVAKCKPYILFYIRREFRLPHLSS</sequence>
<dbReference type="Proteomes" id="UP001378592">
    <property type="component" value="Unassembled WGS sequence"/>
</dbReference>
<dbReference type="PROSITE" id="PS50235">
    <property type="entry name" value="USP_3"/>
    <property type="match status" value="1"/>
</dbReference>
<accession>A0AAN9VIV0</accession>
<dbReference type="EMBL" id="JAZDUA010000168">
    <property type="protein sequence ID" value="KAK7865690.1"/>
    <property type="molecule type" value="Genomic_DNA"/>
</dbReference>
<dbReference type="InterPro" id="IPR050185">
    <property type="entry name" value="Ub_carboxyl-term_hydrolase"/>
</dbReference>
<protein>
    <recommendedName>
        <fullName evidence="6">Ubiquitin carboxyl-terminal hydrolase</fullName>
        <ecNumber evidence="6">3.4.19.12</ecNumber>
    </recommendedName>
</protein>
<keyword evidence="4" id="KW-0862">Zinc</keyword>
<evidence type="ECO:0000313" key="10">
    <source>
        <dbReference type="EMBL" id="KAK7865690.1"/>
    </source>
</evidence>
<dbReference type="Pfam" id="PF00443">
    <property type="entry name" value="UCH"/>
    <property type="match status" value="1"/>
</dbReference>
<evidence type="ECO:0000256" key="7">
    <source>
        <dbReference type="SAM" id="MobiDB-lite"/>
    </source>
</evidence>
<name>A0AAN9VIV0_9ORTH</name>
<dbReference type="GO" id="GO:0008270">
    <property type="term" value="F:zinc ion binding"/>
    <property type="evidence" value="ECO:0007669"/>
    <property type="project" value="UniProtKB-KW"/>
</dbReference>
<gene>
    <name evidence="10" type="ORF">R5R35_014505</name>
</gene>
<dbReference type="GO" id="GO:0004843">
    <property type="term" value="F:cysteine-type deubiquitinase activity"/>
    <property type="evidence" value="ECO:0007669"/>
    <property type="project" value="UniProtKB-UniRule"/>
</dbReference>
<keyword evidence="11" id="KW-1185">Reference proteome</keyword>
<evidence type="ECO:0000313" key="11">
    <source>
        <dbReference type="Proteomes" id="UP001378592"/>
    </source>
</evidence>
<dbReference type="InterPro" id="IPR013083">
    <property type="entry name" value="Znf_RING/FYVE/PHD"/>
</dbReference>
<feature type="domain" description="UBP-type" evidence="9">
    <location>
        <begin position="1"/>
        <end position="106"/>
    </location>
</feature>
<dbReference type="InterPro" id="IPR001394">
    <property type="entry name" value="Peptidase_C19_UCH"/>
</dbReference>
<dbReference type="SUPFAM" id="SSF57850">
    <property type="entry name" value="RING/U-box"/>
    <property type="match status" value="1"/>
</dbReference>
<dbReference type="PROSITE" id="PS50271">
    <property type="entry name" value="ZF_UBP"/>
    <property type="match status" value="1"/>
</dbReference>
<comment type="catalytic activity">
    <reaction evidence="1 6">
        <text>Thiol-dependent hydrolysis of ester, thioester, amide, peptide and isopeptide bonds formed by the C-terminal Gly of ubiquitin (a 76-residue protein attached to proteins as an intracellular targeting signal).</text>
        <dbReference type="EC" id="3.4.19.12"/>
    </reaction>
</comment>
<dbReference type="EC" id="3.4.19.12" evidence="6"/>
<dbReference type="Gene3D" id="3.30.40.10">
    <property type="entry name" value="Zinc/RING finger domain, C3HC4 (zinc finger)"/>
    <property type="match status" value="1"/>
</dbReference>
<dbReference type="GO" id="GO:0006508">
    <property type="term" value="P:proteolysis"/>
    <property type="evidence" value="ECO:0007669"/>
    <property type="project" value="UniProtKB-KW"/>
</dbReference>
<dbReference type="Pfam" id="PF02148">
    <property type="entry name" value="zf-UBP"/>
    <property type="match status" value="1"/>
</dbReference>